<feature type="transmembrane region" description="Helical" evidence="1">
    <location>
        <begin position="80"/>
        <end position="97"/>
    </location>
</feature>
<feature type="transmembrane region" description="Helical" evidence="1">
    <location>
        <begin position="184"/>
        <end position="205"/>
    </location>
</feature>
<keyword evidence="1" id="KW-1133">Transmembrane helix</keyword>
<evidence type="ECO:0000259" key="2">
    <source>
        <dbReference type="Pfam" id="PF20151"/>
    </source>
</evidence>
<dbReference type="AlphaFoldDB" id="A0A8H5BXG5"/>
<evidence type="ECO:0000313" key="3">
    <source>
        <dbReference type="EMBL" id="KAF5331337.1"/>
    </source>
</evidence>
<dbReference type="OrthoDB" id="2637653at2759"/>
<feature type="transmembrane region" description="Helical" evidence="1">
    <location>
        <begin position="225"/>
        <end position="248"/>
    </location>
</feature>
<dbReference type="InterPro" id="IPR045340">
    <property type="entry name" value="DUF6533"/>
</dbReference>
<protein>
    <recommendedName>
        <fullName evidence="2">DUF6533 domain-containing protein</fullName>
    </recommendedName>
</protein>
<evidence type="ECO:0000313" key="4">
    <source>
        <dbReference type="Proteomes" id="UP000541558"/>
    </source>
</evidence>
<keyword evidence="1" id="KW-0472">Membrane</keyword>
<reference evidence="3 4" key="1">
    <citation type="journal article" date="2020" name="ISME J.">
        <title>Uncovering the hidden diversity of litter-decomposition mechanisms in mushroom-forming fungi.</title>
        <authorList>
            <person name="Floudas D."/>
            <person name="Bentzer J."/>
            <person name="Ahren D."/>
            <person name="Johansson T."/>
            <person name="Persson P."/>
            <person name="Tunlid A."/>
        </authorList>
    </citation>
    <scope>NUCLEOTIDE SEQUENCE [LARGE SCALE GENOMIC DNA]</scope>
    <source>
        <strain evidence="3 4">CBS 175.51</strain>
    </source>
</reference>
<feature type="domain" description="DUF6533" evidence="2">
    <location>
        <begin position="83"/>
        <end position="128"/>
    </location>
</feature>
<feature type="transmembrane region" description="Helical" evidence="1">
    <location>
        <begin position="295"/>
        <end position="314"/>
    </location>
</feature>
<keyword evidence="4" id="KW-1185">Reference proteome</keyword>
<feature type="transmembrane region" description="Helical" evidence="1">
    <location>
        <begin position="149"/>
        <end position="172"/>
    </location>
</feature>
<dbReference type="Proteomes" id="UP000541558">
    <property type="component" value="Unassembled WGS sequence"/>
</dbReference>
<gene>
    <name evidence="3" type="ORF">D9611_011833</name>
</gene>
<feature type="transmembrane region" description="Helical" evidence="1">
    <location>
        <begin position="269"/>
        <end position="289"/>
    </location>
</feature>
<dbReference type="Pfam" id="PF20151">
    <property type="entry name" value="DUF6533"/>
    <property type="match status" value="1"/>
</dbReference>
<organism evidence="3 4">
    <name type="scientific">Ephemerocybe angulata</name>
    <dbReference type="NCBI Taxonomy" id="980116"/>
    <lineage>
        <taxon>Eukaryota</taxon>
        <taxon>Fungi</taxon>
        <taxon>Dikarya</taxon>
        <taxon>Basidiomycota</taxon>
        <taxon>Agaricomycotina</taxon>
        <taxon>Agaricomycetes</taxon>
        <taxon>Agaricomycetidae</taxon>
        <taxon>Agaricales</taxon>
        <taxon>Agaricineae</taxon>
        <taxon>Psathyrellaceae</taxon>
        <taxon>Ephemerocybe</taxon>
    </lineage>
</organism>
<name>A0A8H5BXG5_9AGAR</name>
<sequence length="366" mass="40989">MSARGPSPNPAVVPIFLVDIDEVNSDASPPPQEAHEERISGYLGMNHGTRFLGPYHLLSRRQQQEIRIDDLASHVAGLNAVGYNCVAALAFLIYDILLTMPQEVRVMWPIPLSLTKCLFFFIRYFTVILQISVLFVGTPPFTFTTYECYIWNVYQSLASVLIIAAVDYILILRVFAIYPRSRNIRYLVAVLYGIELITISVGLGLSVPHLTYDETCTIIDAPSTFLIAAAVPIAFQSLLFGFTIWKFVHAVKAGWGDVPIMKLLMRDGTWAFFLLFAMLLAEAALYGFAPEAYTDLLYGWLNTAFAFCGYRILLNLHSLNRRSPSSFPTTTPDIQFTSYIPTHDYEPDSYQLTTIGSSTLQPSSSD</sequence>
<comment type="caution">
    <text evidence="3">The sequence shown here is derived from an EMBL/GenBank/DDBJ whole genome shotgun (WGS) entry which is preliminary data.</text>
</comment>
<accession>A0A8H5BXG5</accession>
<feature type="transmembrane region" description="Helical" evidence="1">
    <location>
        <begin position="118"/>
        <end position="137"/>
    </location>
</feature>
<evidence type="ECO:0000256" key="1">
    <source>
        <dbReference type="SAM" id="Phobius"/>
    </source>
</evidence>
<keyword evidence="1" id="KW-0812">Transmembrane</keyword>
<proteinExistence type="predicted"/>
<dbReference type="EMBL" id="JAACJK010000114">
    <property type="protein sequence ID" value="KAF5331337.1"/>
    <property type="molecule type" value="Genomic_DNA"/>
</dbReference>